<organism evidence="2 3">
    <name type="scientific">Asanoa siamensis</name>
    <dbReference type="NCBI Taxonomy" id="926357"/>
    <lineage>
        <taxon>Bacteria</taxon>
        <taxon>Bacillati</taxon>
        <taxon>Actinomycetota</taxon>
        <taxon>Actinomycetes</taxon>
        <taxon>Micromonosporales</taxon>
        <taxon>Micromonosporaceae</taxon>
        <taxon>Asanoa</taxon>
    </lineage>
</organism>
<dbReference type="InterPro" id="IPR005754">
    <property type="entry name" value="Sortase"/>
</dbReference>
<dbReference type="Gene3D" id="2.40.260.10">
    <property type="entry name" value="Sortase"/>
    <property type="match status" value="1"/>
</dbReference>
<dbReference type="Proteomes" id="UP000604117">
    <property type="component" value="Unassembled WGS sequence"/>
</dbReference>
<gene>
    <name evidence="2" type="ORF">Asi02nite_13720</name>
</gene>
<keyword evidence="1" id="KW-0378">Hydrolase</keyword>
<proteinExistence type="predicted"/>
<dbReference type="RefSeq" id="WP_203711313.1">
    <property type="nucleotide sequence ID" value="NZ_BONE01000007.1"/>
</dbReference>
<dbReference type="CDD" id="cd05829">
    <property type="entry name" value="Sortase_F"/>
    <property type="match status" value="1"/>
</dbReference>
<dbReference type="InterPro" id="IPR023365">
    <property type="entry name" value="Sortase_dom-sf"/>
</dbReference>
<dbReference type="InterPro" id="IPR042001">
    <property type="entry name" value="Sortase_F"/>
</dbReference>
<dbReference type="Pfam" id="PF04203">
    <property type="entry name" value="Sortase"/>
    <property type="match status" value="1"/>
</dbReference>
<keyword evidence="3" id="KW-1185">Reference proteome</keyword>
<dbReference type="EMBL" id="BONE01000007">
    <property type="protein sequence ID" value="GIF71854.1"/>
    <property type="molecule type" value="Genomic_DNA"/>
</dbReference>
<dbReference type="SUPFAM" id="SSF63817">
    <property type="entry name" value="Sortase"/>
    <property type="match status" value="1"/>
</dbReference>
<evidence type="ECO:0000313" key="2">
    <source>
        <dbReference type="EMBL" id="GIF71854.1"/>
    </source>
</evidence>
<evidence type="ECO:0000313" key="3">
    <source>
        <dbReference type="Proteomes" id="UP000604117"/>
    </source>
</evidence>
<dbReference type="NCBIfam" id="NF033748">
    <property type="entry name" value="class_F_sortase"/>
    <property type="match status" value="1"/>
</dbReference>
<evidence type="ECO:0008006" key="4">
    <source>
        <dbReference type="Google" id="ProtNLM"/>
    </source>
</evidence>
<evidence type="ECO:0000256" key="1">
    <source>
        <dbReference type="ARBA" id="ARBA00022801"/>
    </source>
</evidence>
<reference evidence="2 3" key="1">
    <citation type="submission" date="2021-01" db="EMBL/GenBank/DDBJ databases">
        <title>Whole genome shotgun sequence of Asanoa siamensis NBRC 107932.</title>
        <authorList>
            <person name="Komaki H."/>
            <person name="Tamura T."/>
        </authorList>
    </citation>
    <scope>NUCLEOTIDE SEQUENCE [LARGE SCALE GENOMIC DNA]</scope>
    <source>
        <strain evidence="2 3">NBRC 107932</strain>
    </source>
</reference>
<comment type="caution">
    <text evidence="2">The sequence shown here is derived from an EMBL/GenBank/DDBJ whole genome shotgun (WGS) entry which is preliminary data.</text>
</comment>
<name>A0ABQ4CKN5_9ACTN</name>
<sequence>MGEVGDRSAPAVVRHRWRWAAPARRGTAWGLTLTALTLCAAAGTTLGLAAGGTGAPASEARWLARHCADCLRPVEVAAAVDPLAALPPPSEVRIPRVGIRSTLVGLDLDGTGELEAPADYGKAGWYERGTRPGERGPAVIAGHVDSHRGPAVFYRLRDLRPGDTVEVRRGDLWVPFRVVHTDRYPKDSFPTSSVYGATPGAELRLITCGGEFDRGKRSYRDNVVVYAVDARVPSLPESKGDGPTAWQ</sequence>
<accession>A0ABQ4CKN5</accession>
<protein>
    <recommendedName>
        <fullName evidence="4">Sortase family protein</fullName>
    </recommendedName>
</protein>